<dbReference type="AlphaFoldDB" id="A0A0K1IUV7"/>
<dbReference type="Pfam" id="PF07760">
    <property type="entry name" value="DUF1616"/>
    <property type="match status" value="1"/>
</dbReference>
<dbReference type="RefSeq" id="WP_004975705.1">
    <property type="nucleotide sequence ID" value="NZ_CP011947.1"/>
</dbReference>
<keyword evidence="1" id="KW-1133">Transmembrane helix</keyword>
<evidence type="ECO:0000256" key="1">
    <source>
        <dbReference type="SAM" id="Phobius"/>
    </source>
</evidence>
<evidence type="ECO:0000259" key="2">
    <source>
        <dbReference type="Pfam" id="PF07760"/>
    </source>
</evidence>
<dbReference type="Proteomes" id="UP000066124">
    <property type="component" value="Chromosome"/>
</dbReference>
<protein>
    <submittedName>
        <fullName evidence="3">Membrane protein</fullName>
    </submittedName>
</protein>
<dbReference type="KEGG" id="hgi:ABY42_10830"/>
<evidence type="ECO:0000313" key="3">
    <source>
        <dbReference type="EMBL" id="AKU08199.1"/>
    </source>
</evidence>
<accession>A0A0K1IUV7</accession>
<keyword evidence="1" id="KW-0472">Membrane</keyword>
<feature type="transmembrane region" description="Helical" evidence="1">
    <location>
        <begin position="176"/>
        <end position="198"/>
    </location>
</feature>
<evidence type="ECO:0000313" key="4">
    <source>
        <dbReference type="Proteomes" id="UP000066124"/>
    </source>
</evidence>
<dbReference type="PATRIC" id="fig|35746.4.peg.2331"/>
<keyword evidence="1" id="KW-0812">Transmembrane</keyword>
<sequence>MPSDTDWRSLVPRSVRTAPADLLAVVVAVVLTCGAVTVPGVRDTPLRVVLGLPFVLFVPGYAVIAALFPESGPSVAANGDADTGDWTGIDGIERVALSFGTSIALVSALGLLLNFTPWGLRLVPIVVSIGLLTVAAVVVASRRRAALPESERFGVTVRSSLPDGQALFSSDSRTDAAFAVVLILCLAVAVGVGGYVVAAPGSGESFSEVYVLTENQSGQLTAEDYPTELTAGEPTPFTIAVGNHEGTQTDYVVVSQLQRVRVANNTTTVLERESLTRYRPSVEADSTWRTEHAVTPTMTGDRLRLTYLLYEGTAPAEPTAENAAQAVHLWVNVTDPSSESS</sequence>
<dbReference type="PIRSF" id="PIRSF018671">
    <property type="entry name" value="UCP018671"/>
    <property type="match status" value="1"/>
</dbReference>
<dbReference type="EMBL" id="CP011947">
    <property type="protein sequence ID" value="AKU08199.1"/>
    <property type="molecule type" value="Genomic_DNA"/>
</dbReference>
<reference evidence="4" key="1">
    <citation type="journal article" date="2015" name="J. Biotechnol.">
        <title>Complete genome sequence of Haloferax gibbonsii strain ARA6, a potential producer of polyhydroxyalkanoates and halocins isolated from Araruama, Rio de Janeiro, Brasil.</title>
        <authorList>
            <person name="Pinto L.H."/>
            <person name="D'Alincourt Carvalho-Assef A.P."/>
            <person name="Vieira R.P."/>
            <person name="Clementino M.M."/>
            <person name="Albano R.M."/>
        </authorList>
    </citation>
    <scope>NUCLEOTIDE SEQUENCE [LARGE SCALE GENOMIC DNA]</scope>
    <source>
        <strain evidence="4">ARA6</strain>
    </source>
</reference>
<gene>
    <name evidence="3" type="ORF">ABY42_10830</name>
</gene>
<name>A0A0K1IUV7_HALGI</name>
<dbReference type="InterPro" id="IPR011674">
    <property type="entry name" value="DUF1616"/>
</dbReference>
<dbReference type="InterPro" id="IPR014495">
    <property type="entry name" value="UCP018671"/>
</dbReference>
<proteinExistence type="predicted"/>
<dbReference type="GeneID" id="25246454"/>
<feature type="transmembrane region" description="Helical" evidence="1">
    <location>
        <begin position="122"/>
        <end position="141"/>
    </location>
</feature>
<feature type="domain" description="DUF1616" evidence="2">
    <location>
        <begin position="25"/>
        <end position="332"/>
    </location>
</feature>
<feature type="transmembrane region" description="Helical" evidence="1">
    <location>
        <begin position="20"/>
        <end position="41"/>
    </location>
</feature>
<feature type="transmembrane region" description="Helical" evidence="1">
    <location>
        <begin position="95"/>
        <end position="115"/>
    </location>
</feature>
<organism evidence="3 4">
    <name type="scientific">Haloferax gibbonsii</name>
    <dbReference type="NCBI Taxonomy" id="35746"/>
    <lineage>
        <taxon>Archaea</taxon>
        <taxon>Methanobacteriati</taxon>
        <taxon>Methanobacteriota</taxon>
        <taxon>Stenosarchaea group</taxon>
        <taxon>Halobacteria</taxon>
        <taxon>Halobacteriales</taxon>
        <taxon>Haloferacaceae</taxon>
        <taxon>Haloferax</taxon>
    </lineage>
</organism>
<feature type="transmembrane region" description="Helical" evidence="1">
    <location>
        <begin position="48"/>
        <end position="68"/>
    </location>
</feature>